<organism evidence="2 3">
    <name type="scientific">Porites lobata</name>
    <dbReference type="NCBI Taxonomy" id="104759"/>
    <lineage>
        <taxon>Eukaryota</taxon>
        <taxon>Metazoa</taxon>
        <taxon>Cnidaria</taxon>
        <taxon>Anthozoa</taxon>
        <taxon>Hexacorallia</taxon>
        <taxon>Scleractinia</taxon>
        <taxon>Fungiina</taxon>
        <taxon>Poritidae</taxon>
        <taxon>Porites</taxon>
    </lineage>
</organism>
<dbReference type="EMBL" id="CALNXK010000133">
    <property type="protein sequence ID" value="CAH3165560.1"/>
    <property type="molecule type" value="Genomic_DNA"/>
</dbReference>
<accession>A0ABN8QJ28</accession>
<sequence length="138" mass="15507">MKEILMKERRSLKCLAPGHIASSCQNEKVCRHCKQRGHHQSICLTLSPCDRSEKKSNQPEGDINNTTTTNTVRNKGKAVLQTAKPSIAFNEDNWKSSHVRILFNNGSQRSHITSNVKSKLNLKPKKTETLHLNTFGGN</sequence>
<evidence type="ECO:0000313" key="2">
    <source>
        <dbReference type="EMBL" id="CAH3165560.1"/>
    </source>
</evidence>
<comment type="caution">
    <text evidence="2">The sequence shown here is derived from an EMBL/GenBank/DDBJ whole genome shotgun (WGS) entry which is preliminary data.</text>
</comment>
<evidence type="ECO:0000313" key="3">
    <source>
        <dbReference type="Proteomes" id="UP001159405"/>
    </source>
</evidence>
<name>A0ABN8QJ28_9CNID</name>
<reference evidence="2 3" key="1">
    <citation type="submission" date="2022-05" db="EMBL/GenBank/DDBJ databases">
        <authorList>
            <consortium name="Genoscope - CEA"/>
            <person name="William W."/>
        </authorList>
    </citation>
    <scope>NUCLEOTIDE SEQUENCE [LARGE SCALE GENOMIC DNA]</scope>
</reference>
<proteinExistence type="predicted"/>
<feature type="region of interest" description="Disordered" evidence="1">
    <location>
        <begin position="51"/>
        <end position="70"/>
    </location>
</feature>
<dbReference type="PROSITE" id="PS51257">
    <property type="entry name" value="PROKAR_LIPOPROTEIN"/>
    <property type="match status" value="1"/>
</dbReference>
<dbReference type="Gene3D" id="4.10.60.10">
    <property type="entry name" value="Zinc finger, CCHC-type"/>
    <property type="match status" value="1"/>
</dbReference>
<dbReference type="Proteomes" id="UP001159405">
    <property type="component" value="Unassembled WGS sequence"/>
</dbReference>
<keyword evidence="3" id="KW-1185">Reference proteome</keyword>
<dbReference type="SUPFAM" id="SSF57756">
    <property type="entry name" value="Retrovirus zinc finger-like domains"/>
    <property type="match status" value="1"/>
</dbReference>
<dbReference type="InterPro" id="IPR036875">
    <property type="entry name" value="Znf_CCHC_sf"/>
</dbReference>
<protein>
    <submittedName>
        <fullName evidence="2">Uncharacterized protein</fullName>
    </submittedName>
</protein>
<gene>
    <name evidence="2" type="ORF">PLOB_00007220</name>
</gene>
<evidence type="ECO:0000256" key="1">
    <source>
        <dbReference type="SAM" id="MobiDB-lite"/>
    </source>
</evidence>